<evidence type="ECO:0000313" key="10">
    <source>
        <dbReference type="Proteomes" id="UP000266273"/>
    </source>
</evidence>
<dbReference type="AlphaFoldDB" id="A0A397Q4U6"/>
<evidence type="ECO:0000259" key="8">
    <source>
        <dbReference type="PROSITE" id="PS50109"/>
    </source>
</evidence>
<dbReference type="InterPro" id="IPR050736">
    <property type="entry name" value="Sensor_HK_Regulatory"/>
</dbReference>
<feature type="domain" description="Histidine kinase" evidence="8">
    <location>
        <begin position="249"/>
        <end position="466"/>
    </location>
</feature>
<organism evidence="9 10">
    <name type="scientific">Dichotomicrobium thermohalophilum</name>
    <dbReference type="NCBI Taxonomy" id="933063"/>
    <lineage>
        <taxon>Bacteria</taxon>
        <taxon>Pseudomonadati</taxon>
        <taxon>Pseudomonadota</taxon>
        <taxon>Alphaproteobacteria</taxon>
        <taxon>Hyphomicrobiales</taxon>
        <taxon>Hyphomicrobiaceae</taxon>
        <taxon>Dichotomicrobium</taxon>
    </lineage>
</organism>
<feature type="region of interest" description="Disordered" evidence="7">
    <location>
        <begin position="462"/>
        <end position="485"/>
    </location>
</feature>
<dbReference type="InterPro" id="IPR005467">
    <property type="entry name" value="His_kinase_dom"/>
</dbReference>
<dbReference type="InterPro" id="IPR004358">
    <property type="entry name" value="Sig_transdc_His_kin-like_C"/>
</dbReference>
<dbReference type="EMBL" id="QXDF01000001">
    <property type="protein sequence ID" value="RIA55439.1"/>
    <property type="molecule type" value="Genomic_DNA"/>
</dbReference>
<dbReference type="Pfam" id="PF00512">
    <property type="entry name" value="HisKA"/>
    <property type="match status" value="1"/>
</dbReference>
<dbReference type="OrthoDB" id="9813151at2"/>
<keyword evidence="6" id="KW-0902">Two-component regulatory system</keyword>
<dbReference type="Gene3D" id="3.30.565.10">
    <property type="entry name" value="Histidine kinase-like ATPase, C-terminal domain"/>
    <property type="match status" value="1"/>
</dbReference>
<dbReference type="InterPro" id="IPR036097">
    <property type="entry name" value="HisK_dim/P_sf"/>
</dbReference>
<comment type="catalytic activity">
    <reaction evidence="1">
        <text>ATP + protein L-histidine = ADP + protein N-phospho-L-histidine.</text>
        <dbReference type="EC" id="2.7.13.3"/>
    </reaction>
</comment>
<dbReference type="PRINTS" id="PR00344">
    <property type="entry name" value="BCTRLSENSOR"/>
</dbReference>
<dbReference type="SMART" id="SM00387">
    <property type="entry name" value="HATPase_c"/>
    <property type="match status" value="1"/>
</dbReference>
<feature type="region of interest" description="Disordered" evidence="7">
    <location>
        <begin position="130"/>
        <end position="170"/>
    </location>
</feature>
<feature type="compositionally biased region" description="Basic residues" evidence="7">
    <location>
        <begin position="469"/>
        <end position="485"/>
    </location>
</feature>
<evidence type="ECO:0000256" key="6">
    <source>
        <dbReference type="ARBA" id="ARBA00023012"/>
    </source>
</evidence>
<dbReference type="EC" id="2.7.13.3" evidence="2"/>
<dbReference type="PANTHER" id="PTHR43711">
    <property type="entry name" value="TWO-COMPONENT HISTIDINE KINASE"/>
    <property type="match status" value="1"/>
</dbReference>
<sequence>MAQTASVPAPAAPAARALPLESFLATDDPVWVWDGQGRRIVWANAAAAKLWGDATPERLKRRRTGKTRGAPARLTELARSGKALGDHAETLRVPTPRGDVPVSCVFQRLQLAGNRPGLVVRVLTEREEAETPAEIAVHPAAELAETAPQNPARKPPQPQKTPRKTATRSDIGALKAIARDLGDAKGLAQASAAGTQKPATKAPAKSARKPASTSGSAGQSKRKSQRKTESPVPEPSPPSGEEMTALLARVSHEIRNPLTIILGFAEILKSDRADRLPPGKAKEYASDIHRTAQLALGLADDLLGFAERANGEPPPHDWFDLNALIADCLHLLEPVATAQGVTLMRRLKRGAPLLLAHERSVRQILLNLLMNALRHGDGGKQIRVMTRLDREGGLILSVKDDGPGMTPAQIAAAKAPEEAQDVKAAGRRGLGLRLVLGFVRDNQGQLDIISKPGEGTDVRIRFEPERLRMPKPRKAKRRPQKGKRK</sequence>
<dbReference type="InterPro" id="IPR003661">
    <property type="entry name" value="HisK_dim/P_dom"/>
</dbReference>
<dbReference type="CDD" id="cd00130">
    <property type="entry name" value="PAS"/>
    <property type="match status" value="1"/>
</dbReference>
<dbReference type="Proteomes" id="UP000266273">
    <property type="component" value="Unassembled WGS sequence"/>
</dbReference>
<dbReference type="PANTHER" id="PTHR43711:SF26">
    <property type="entry name" value="SENSOR HISTIDINE KINASE RCSC"/>
    <property type="match status" value="1"/>
</dbReference>
<proteinExistence type="predicted"/>
<evidence type="ECO:0000313" key="9">
    <source>
        <dbReference type="EMBL" id="RIA55439.1"/>
    </source>
</evidence>
<evidence type="ECO:0000256" key="7">
    <source>
        <dbReference type="SAM" id="MobiDB-lite"/>
    </source>
</evidence>
<protein>
    <recommendedName>
        <fullName evidence="2">histidine kinase</fullName>
        <ecNumber evidence="2">2.7.13.3</ecNumber>
    </recommendedName>
</protein>
<accession>A0A397Q4U6</accession>
<dbReference type="SMART" id="SM00388">
    <property type="entry name" value="HisKA"/>
    <property type="match status" value="1"/>
</dbReference>
<keyword evidence="10" id="KW-1185">Reference proteome</keyword>
<evidence type="ECO:0000256" key="4">
    <source>
        <dbReference type="ARBA" id="ARBA00022679"/>
    </source>
</evidence>
<dbReference type="Gene3D" id="1.10.287.130">
    <property type="match status" value="1"/>
</dbReference>
<gene>
    <name evidence="9" type="ORF">BXY53_0504</name>
</gene>
<dbReference type="PROSITE" id="PS50109">
    <property type="entry name" value="HIS_KIN"/>
    <property type="match status" value="1"/>
</dbReference>
<dbReference type="InterPro" id="IPR036890">
    <property type="entry name" value="HATPase_C_sf"/>
</dbReference>
<evidence type="ECO:0000256" key="5">
    <source>
        <dbReference type="ARBA" id="ARBA00022777"/>
    </source>
</evidence>
<evidence type="ECO:0000256" key="3">
    <source>
        <dbReference type="ARBA" id="ARBA00022553"/>
    </source>
</evidence>
<keyword evidence="4" id="KW-0808">Transferase</keyword>
<dbReference type="InterPro" id="IPR003594">
    <property type="entry name" value="HATPase_dom"/>
</dbReference>
<dbReference type="GO" id="GO:0000155">
    <property type="term" value="F:phosphorelay sensor kinase activity"/>
    <property type="evidence" value="ECO:0007669"/>
    <property type="project" value="InterPro"/>
</dbReference>
<feature type="compositionally biased region" description="Low complexity" evidence="7">
    <location>
        <begin position="192"/>
        <end position="214"/>
    </location>
</feature>
<dbReference type="CDD" id="cd00082">
    <property type="entry name" value="HisKA"/>
    <property type="match status" value="1"/>
</dbReference>
<name>A0A397Q4U6_9HYPH</name>
<reference evidence="9 10" key="1">
    <citation type="submission" date="2018-08" db="EMBL/GenBank/DDBJ databases">
        <title>Genomic Encyclopedia of Archaeal and Bacterial Type Strains, Phase II (KMG-II): from individual species to whole genera.</title>
        <authorList>
            <person name="Goeker M."/>
        </authorList>
    </citation>
    <scope>NUCLEOTIDE SEQUENCE [LARGE SCALE GENOMIC DNA]</scope>
    <source>
        <strain evidence="9 10">DSM 5002</strain>
    </source>
</reference>
<dbReference type="SUPFAM" id="SSF47384">
    <property type="entry name" value="Homodimeric domain of signal transducing histidine kinase"/>
    <property type="match status" value="1"/>
</dbReference>
<keyword evidence="3" id="KW-0597">Phosphoprotein</keyword>
<dbReference type="SUPFAM" id="SSF55874">
    <property type="entry name" value="ATPase domain of HSP90 chaperone/DNA topoisomerase II/histidine kinase"/>
    <property type="match status" value="1"/>
</dbReference>
<feature type="region of interest" description="Disordered" evidence="7">
    <location>
        <begin position="188"/>
        <end position="241"/>
    </location>
</feature>
<evidence type="ECO:0000256" key="2">
    <source>
        <dbReference type="ARBA" id="ARBA00012438"/>
    </source>
</evidence>
<evidence type="ECO:0000256" key="1">
    <source>
        <dbReference type="ARBA" id="ARBA00000085"/>
    </source>
</evidence>
<comment type="caution">
    <text evidence="9">The sequence shown here is derived from an EMBL/GenBank/DDBJ whole genome shotgun (WGS) entry which is preliminary data.</text>
</comment>
<dbReference type="RefSeq" id="WP_119060341.1">
    <property type="nucleotide sequence ID" value="NZ_QXDF01000001.1"/>
</dbReference>
<dbReference type="Pfam" id="PF02518">
    <property type="entry name" value="HATPase_c"/>
    <property type="match status" value="1"/>
</dbReference>
<dbReference type="InterPro" id="IPR000014">
    <property type="entry name" value="PAS"/>
</dbReference>
<keyword evidence="5" id="KW-0418">Kinase</keyword>